<proteinExistence type="predicted"/>
<feature type="region of interest" description="Disordered" evidence="1">
    <location>
        <begin position="152"/>
        <end position="175"/>
    </location>
</feature>
<feature type="compositionally biased region" description="Polar residues" evidence="1">
    <location>
        <begin position="166"/>
        <end position="175"/>
    </location>
</feature>
<feature type="compositionally biased region" description="Basic and acidic residues" evidence="1">
    <location>
        <begin position="41"/>
        <end position="60"/>
    </location>
</feature>
<accession>A0A8I2YNW6</accession>
<evidence type="ECO:0000313" key="2">
    <source>
        <dbReference type="EMBL" id="KAG6375670.1"/>
    </source>
</evidence>
<name>A0A8I2YNW6_9AGAM</name>
<protein>
    <submittedName>
        <fullName evidence="2">Uncharacterized protein</fullName>
    </submittedName>
</protein>
<evidence type="ECO:0000256" key="1">
    <source>
        <dbReference type="SAM" id="MobiDB-lite"/>
    </source>
</evidence>
<dbReference type="OrthoDB" id="2685649at2759"/>
<dbReference type="EMBL" id="JAGFBS010000014">
    <property type="protein sequence ID" value="KAG6375670.1"/>
    <property type="molecule type" value="Genomic_DNA"/>
</dbReference>
<sequence>MGISSEYDLVTSANRKITLQSLCAFLPSLHCNDITSHAKRRPSELADSKRAANQKEDTTKSLRVNLRARDANSSQSIATPIAISLTHMFIFRKPSNNQLAASRRAVNDIVKSLHANLPTQDAGPNEKTANLGKTAQQIRRNITTPRRALNQEGAAKSLHANRRTRGANSNSTVAYPEKNPQQLRTELADSQNKINPLQILRAHERKHQCEVLYTEGRVVDAVMSLLELTNTMSVEDTEKHNEALSAYFTALWLSPTTTSTLLVKWTSMVLIDGTVDKALSAATKFRLPRFVVYQAICDALEGDVRVMEAVECFRRMQKEPTTDTNIQAERSQYGNSMSFRVGTIA</sequence>
<dbReference type="Proteomes" id="UP000683000">
    <property type="component" value="Unassembled WGS sequence"/>
</dbReference>
<reference evidence="2" key="1">
    <citation type="submission" date="2021-03" db="EMBL/GenBank/DDBJ databases">
        <title>Evolutionary innovations through gain and loss of genes in the ectomycorrhizal Boletales.</title>
        <authorList>
            <person name="Wu G."/>
            <person name="Miyauchi S."/>
            <person name="Morin E."/>
            <person name="Yang Z.-L."/>
            <person name="Xu J."/>
            <person name="Martin F.M."/>
        </authorList>
    </citation>
    <scope>NUCLEOTIDE SEQUENCE</scope>
    <source>
        <strain evidence="2">BR01</strain>
    </source>
</reference>
<dbReference type="AlphaFoldDB" id="A0A8I2YNW6"/>
<keyword evidence="3" id="KW-1185">Reference proteome</keyword>
<feature type="region of interest" description="Disordered" evidence="1">
    <location>
        <begin position="38"/>
        <end position="60"/>
    </location>
</feature>
<comment type="caution">
    <text evidence="2">The sequence shown here is derived from an EMBL/GenBank/DDBJ whole genome shotgun (WGS) entry which is preliminary data.</text>
</comment>
<evidence type="ECO:0000313" key="3">
    <source>
        <dbReference type="Proteomes" id="UP000683000"/>
    </source>
</evidence>
<organism evidence="2 3">
    <name type="scientific">Boletus reticuloceps</name>
    <dbReference type="NCBI Taxonomy" id="495285"/>
    <lineage>
        <taxon>Eukaryota</taxon>
        <taxon>Fungi</taxon>
        <taxon>Dikarya</taxon>
        <taxon>Basidiomycota</taxon>
        <taxon>Agaricomycotina</taxon>
        <taxon>Agaricomycetes</taxon>
        <taxon>Agaricomycetidae</taxon>
        <taxon>Boletales</taxon>
        <taxon>Boletineae</taxon>
        <taxon>Boletaceae</taxon>
        <taxon>Boletoideae</taxon>
        <taxon>Boletus</taxon>
    </lineage>
</organism>
<gene>
    <name evidence="2" type="ORF">JVT61DRAFT_3243</name>
</gene>